<organism evidence="2 3">
    <name type="scientific">Corchorus olitorius</name>
    <dbReference type="NCBI Taxonomy" id="93759"/>
    <lineage>
        <taxon>Eukaryota</taxon>
        <taxon>Viridiplantae</taxon>
        <taxon>Streptophyta</taxon>
        <taxon>Embryophyta</taxon>
        <taxon>Tracheophyta</taxon>
        <taxon>Spermatophyta</taxon>
        <taxon>Magnoliopsida</taxon>
        <taxon>eudicotyledons</taxon>
        <taxon>Gunneridae</taxon>
        <taxon>Pentapetalae</taxon>
        <taxon>rosids</taxon>
        <taxon>malvids</taxon>
        <taxon>Malvales</taxon>
        <taxon>Malvaceae</taxon>
        <taxon>Grewioideae</taxon>
        <taxon>Apeibeae</taxon>
        <taxon>Corchorus</taxon>
    </lineage>
</organism>
<comment type="caution">
    <text evidence="2">The sequence shown here is derived from an EMBL/GenBank/DDBJ whole genome shotgun (WGS) entry which is preliminary data.</text>
</comment>
<proteinExistence type="predicted"/>
<dbReference type="AlphaFoldDB" id="A0A1R3J1G7"/>
<dbReference type="Proteomes" id="UP000187203">
    <property type="component" value="Unassembled WGS sequence"/>
</dbReference>
<accession>A0A1R3J1G7</accession>
<protein>
    <submittedName>
        <fullName evidence="2">Uncharacterized protein</fullName>
    </submittedName>
</protein>
<sequence>MGGFGRKPGRQSRRFERRGEEAVAEPEKQWIFQ</sequence>
<name>A0A1R3J1G7_9ROSI</name>
<evidence type="ECO:0000313" key="3">
    <source>
        <dbReference type="Proteomes" id="UP000187203"/>
    </source>
</evidence>
<feature type="compositionally biased region" description="Basic and acidic residues" evidence="1">
    <location>
        <begin position="13"/>
        <end position="33"/>
    </location>
</feature>
<dbReference type="EMBL" id="AWUE01017031">
    <property type="protein sequence ID" value="OMO88675.1"/>
    <property type="molecule type" value="Genomic_DNA"/>
</dbReference>
<evidence type="ECO:0000256" key="1">
    <source>
        <dbReference type="SAM" id="MobiDB-lite"/>
    </source>
</evidence>
<feature type="region of interest" description="Disordered" evidence="1">
    <location>
        <begin position="1"/>
        <end position="33"/>
    </location>
</feature>
<keyword evidence="3" id="KW-1185">Reference proteome</keyword>
<gene>
    <name evidence="2" type="ORF">COLO4_20134</name>
</gene>
<reference evidence="3" key="1">
    <citation type="submission" date="2013-09" db="EMBL/GenBank/DDBJ databases">
        <title>Corchorus olitorius genome sequencing.</title>
        <authorList>
            <person name="Alam M."/>
            <person name="Haque M.S."/>
            <person name="Islam M.S."/>
            <person name="Emdad E.M."/>
            <person name="Islam M.M."/>
            <person name="Ahmed B."/>
            <person name="Halim A."/>
            <person name="Hossen Q.M.M."/>
            <person name="Hossain M.Z."/>
            <person name="Ahmed R."/>
            <person name="Khan M.M."/>
            <person name="Islam R."/>
            <person name="Rashid M.M."/>
            <person name="Khan S.A."/>
            <person name="Rahman M.S."/>
            <person name="Alam M."/>
            <person name="Yahiya A.S."/>
            <person name="Khan M.S."/>
            <person name="Azam M.S."/>
            <person name="Haque T."/>
            <person name="Lashkar M.Z.H."/>
            <person name="Akhand A.I."/>
            <person name="Morshed G."/>
            <person name="Roy S."/>
            <person name="Uddin K.S."/>
            <person name="Rabeya T."/>
            <person name="Hossain A.S."/>
            <person name="Chowdhury A."/>
            <person name="Snigdha A.R."/>
            <person name="Mortoza M.S."/>
            <person name="Matin S.A."/>
            <person name="Hoque S.M.E."/>
            <person name="Islam M.K."/>
            <person name="Roy D.K."/>
            <person name="Haider R."/>
            <person name="Moosa M.M."/>
            <person name="Elias S.M."/>
            <person name="Hasan A.M."/>
            <person name="Jahan S."/>
            <person name="Shafiuddin M."/>
            <person name="Mahmood N."/>
            <person name="Shommy N.S."/>
        </authorList>
    </citation>
    <scope>NUCLEOTIDE SEQUENCE [LARGE SCALE GENOMIC DNA]</scope>
    <source>
        <strain evidence="3">cv. O-4</strain>
    </source>
</reference>
<evidence type="ECO:0000313" key="2">
    <source>
        <dbReference type="EMBL" id="OMO88675.1"/>
    </source>
</evidence>